<organism evidence="10 11">
    <name type="scientific">Paenibacillus arenilitoris</name>
    <dbReference type="NCBI Taxonomy" id="2772299"/>
    <lineage>
        <taxon>Bacteria</taxon>
        <taxon>Bacillati</taxon>
        <taxon>Bacillota</taxon>
        <taxon>Bacilli</taxon>
        <taxon>Bacillales</taxon>
        <taxon>Paenibacillaceae</taxon>
        <taxon>Paenibacillus</taxon>
    </lineage>
</organism>
<dbReference type="Gene3D" id="2.60.40.740">
    <property type="match status" value="5"/>
</dbReference>
<dbReference type="InterPro" id="IPR041171">
    <property type="entry name" value="SDR_Ig"/>
</dbReference>
<dbReference type="RefSeq" id="WP_190859726.1">
    <property type="nucleotide sequence ID" value="NZ_JACXIY010000009.1"/>
</dbReference>
<dbReference type="PANTHER" id="PTHR24216">
    <property type="entry name" value="PAXILLIN-RELATED"/>
    <property type="match status" value="1"/>
</dbReference>
<dbReference type="InterPro" id="IPR041033">
    <property type="entry name" value="SpaA_PFL_dom_1"/>
</dbReference>
<protein>
    <submittedName>
        <fullName evidence="10">LPXTG cell wall anchor domain-containing protein</fullName>
    </submittedName>
</protein>
<feature type="chain" id="PRO_5039526593" evidence="8">
    <location>
        <begin position="22"/>
        <end position="1241"/>
    </location>
</feature>
<dbReference type="Pfam" id="PF00746">
    <property type="entry name" value="Gram_pos_anchor"/>
    <property type="match status" value="1"/>
</dbReference>
<dbReference type="InterPro" id="IPR008966">
    <property type="entry name" value="Adhesion_dom_sf"/>
</dbReference>
<dbReference type="InterPro" id="IPR013783">
    <property type="entry name" value="Ig-like_fold"/>
</dbReference>
<evidence type="ECO:0000256" key="1">
    <source>
        <dbReference type="ARBA" id="ARBA00004168"/>
    </source>
</evidence>
<dbReference type="SUPFAM" id="SSF49401">
    <property type="entry name" value="Bacterial adhesins"/>
    <property type="match status" value="6"/>
</dbReference>
<evidence type="ECO:0000256" key="4">
    <source>
        <dbReference type="ARBA" id="ARBA00022729"/>
    </source>
</evidence>
<dbReference type="PROSITE" id="PS50847">
    <property type="entry name" value="GRAM_POS_ANCHORING"/>
    <property type="match status" value="1"/>
</dbReference>
<evidence type="ECO:0000256" key="2">
    <source>
        <dbReference type="ARBA" id="ARBA00022512"/>
    </source>
</evidence>
<dbReference type="Pfam" id="PF17963">
    <property type="entry name" value="Big_9"/>
    <property type="match status" value="1"/>
</dbReference>
<dbReference type="SUPFAM" id="SSF49478">
    <property type="entry name" value="Cna protein B-type domain"/>
    <property type="match status" value="1"/>
</dbReference>
<feature type="domain" description="Gram-positive cocci surface proteins LPxTG" evidence="9">
    <location>
        <begin position="1206"/>
        <end position="1241"/>
    </location>
</feature>
<sequence length="1241" mass="133195">MRKKSAALIIALLLLFQYANYAGVLKQVEAAGNEITENILTKVSIVKDDPARTVIASVYDSGTGVISNPDFRIDPDDKVRLYYEWALPNDHPYQAGDTFKFLLPKAFKLYNGFTEPLKFNGEEIGTFTVTKTSDSSSDNEVVMTFNNLIKERSNVQGTLEFFTEFEQSTVIKQTTEEIKFKINGGEQTVTLLFNPKGGSPISKSGKTDRVKNAKNINWTIDVNKSLGRVTNALVTDPIPSGLALKADSVKVYNLNVNIDGTADKGSEITTGFTVGKINGTDDFTVGLGTIDKAYRIEFTTAILDGTATDFTNEATFSGDNITDATAEDTVDTPRGELLGKSSTGYNSATQTVDWAIAYNYGETTIAADDALLQDRFDDSQQLIANSIVVHQMKINDNGTASEDGLVDASEYTVTPVTASGGKEGFDLKFNSEIDSAYKISYKTKADGHVYANSTIHNEVTTGTTTKTGTRALEQQFAKKSDSNPDYDAKTVDWTIVINGNNNSLEGVSITDVFEQGGLEFIPETLAVKEADTGTVISSVYAVSAPDKKAGFTLTFNPGHVVNKKYIITYKTKFDNDWKHASANSNGTFYNEGTLAWTSIDGSTADATKSIDFSDTFNPDTYTKDNGYKKGSYNATTKELTWDIGINYNKKQIANASVSDKLLSGQKLQAGTLEIHHMTLTGGANGTSTGAPVDPSQYEVIEPSEANENTLTVNFMNPIDSPYQITFKTTLDQVLINNKVDNTAVLSGVGGYSASLKHTVNIPQGGEYIRKTGAQDATDPNFVNWTIQINRGQSHVADAKIIDEPSGNQVLDEESFKLFATTVAANGNVSKAAELMRDTHYELDVVTAPDGKQTFTLSFIDPNPITTAYILEYRTVTDAAHGVAITNKVSFEGNGVTTVTKNEETPIVIQRSSGSGTGSGLTGSLEITKVDASDTSKVLSGAEFELRRKSTGAVVGKLTTNASGKVVFPTLLYSQYILKETKAPVGYLLPADNEQIITINSKVAQTITISNTVDPDAPTPTPDPTTPTPTPDPTTPSPTPDTSTPSPTPDTTTPSPTPDTTTPSPTPDPTTPSPTPDTTTPTPTPDTTTPSQTPDTSTPSPTPDTTIPSPTPPVVEEETKEDTPITGEVEVPDDGKVTVGDKPANGSVTVTPDGKWTYTPKPGFVGKDKFSVIVTDGDGNAEEIFFEVDVEEIPLGTVDGQPDVSVLPKTGEDSYLSWQLIGLMLIALGAGLYFTRKKKSTN</sequence>
<dbReference type="Pfam" id="PF17802">
    <property type="entry name" value="SpaA"/>
    <property type="match status" value="1"/>
</dbReference>
<feature type="compositionally biased region" description="Low complexity" evidence="6">
    <location>
        <begin position="1039"/>
        <end position="1062"/>
    </location>
</feature>
<name>A0A927CHZ0_9BACL</name>
<reference evidence="10" key="1">
    <citation type="submission" date="2020-09" db="EMBL/GenBank/DDBJ databases">
        <title>A novel bacterium of genus Paenibacillus, isolated from South China Sea.</title>
        <authorList>
            <person name="Huang H."/>
            <person name="Mo K."/>
            <person name="Hu Y."/>
        </authorList>
    </citation>
    <scope>NUCLEOTIDE SEQUENCE</scope>
    <source>
        <strain evidence="10">IB182493</strain>
    </source>
</reference>
<keyword evidence="7" id="KW-0472">Membrane</keyword>
<keyword evidence="7" id="KW-1133">Transmembrane helix</keyword>
<feature type="compositionally biased region" description="Pro residues" evidence="6">
    <location>
        <begin position="1063"/>
        <end position="1074"/>
    </location>
</feature>
<gene>
    <name evidence="10" type="ORF">IDH41_07610</name>
</gene>
<dbReference type="Pfam" id="PF17961">
    <property type="entry name" value="Big_8"/>
    <property type="match status" value="1"/>
</dbReference>
<dbReference type="PRINTS" id="PR01217">
    <property type="entry name" value="PRICHEXTENSN"/>
</dbReference>
<feature type="region of interest" description="Disordered" evidence="6">
    <location>
        <begin position="1010"/>
        <end position="1147"/>
    </location>
</feature>
<dbReference type="InterPro" id="IPR011252">
    <property type="entry name" value="Fibrogen-bd_dom1"/>
</dbReference>
<feature type="compositionally biased region" description="Low complexity" evidence="6">
    <location>
        <begin position="1075"/>
        <end position="1107"/>
    </location>
</feature>
<evidence type="ECO:0000313" key="10">
    <source>
        <dbReference type="EMBL" id="MBD2868438.1"/>
    </source>
</evidence>
<dbReference type="GO" id="GO:0005518">
    <property type="term" value="F:collagen binding"/>
    <property type="evidence" value="ECO:0007669"/>
    <property type="project" value="InterPro"/>
</dbReference>
<evidence type="ECO:0000256" key="8">
    <source>
        <dbReference type="SAM" id="SignalP"/>
    </source>
</evidence>
<feature type="compositionally biased region" description="Pro residues" evidence="6">
    <location>
        <begin position="1016"/>
        <end position="1038"/>
    </location>
</feature>
<evidence type="ECO:0000259" key="9">
    <source>
        <dbReference type="PROSITE" id="PS50847"/>
    </source>
</evidence>
<keyword evidence="3" id="KW-0964">Secreted</keyword>
<dbReference type="Proteomes" id="UP000632125">
    <property type="component" value="Unassembled WGS sequence"/>
</dbReference>
<feature type="transmembrane region" description="Helical" evidence="7">
    <location>
        <begin position="1214"/>
        <end position="1233"/>
    </location>
</feature>
<keyword evidence="7" id="KW-0812">Transmembrane</keyword>
<evidence type="ECO:0000256" key="3">
    <source>
        <dbReference type="ARBA" id="ARBA00022525"/>
    </source>
</evidence>
<dbReference type="Pfam" id="PF05737">
    <property type="entry name" value="Collagen_bind"/>
    <property type="match status" value="4"/>
</dbReference>
<dbReference type="InterPro" id="IPR008456">
    <property type="entry name" value="Collagen-bd_dom"/>
</dbReference>
<evidence type="ECO:0000256" key="7">
    <source>
        <dbReference type="SAM" id="Phobius"/>
    </source>
</evidence>
<comment type="subcellular location">
    <subcellularLocation>
        <location evidence="1">Secreted</location>
        <location evidence="1">Cell wall</location>
        <topology evidence="1">Peptidoglycan-anchor</topology>
    </subcellularLocation>
</comment>
<evidence type="ECO:0000256" key="5">
    <source>
        <dbReference type="ARBA" id="ARBA00023088"/>
    </source>
</evidence>
<keyword evidence="11" id="KW-1185">Reference proteome</keyword>
<keyword evidence="2" id="KW-0134">Cell wall</keyword>
<dbReference type="Gene3D" id="2.60.40.3440">
    <property type="match status" value="1"/>
</dbReference>
<proteinExistence type="predicted"/>
<dbReference type="PANTHER" id="PTHR24216:SF65">
    <property type="entry name" value="PAXILLIN-LIKE PROTEIN 1"/>
    <property type="match status" value="1"/>
</dbReference>
<dbReference type="EMBL" id="JACXIY010000009">
    <property type="protein sequence ID" value="MBD2868438.1"/>
    <property type="molecule type" value="Genomic_DNA"/>
</dbReference>
<evidence type="ECO:0000313" key="11">
    <source>
        <dbReference type="Proteomes" id="UP000632125"/>
    </source>
</evidence>
<dbReference type="InterPro" id="IPR019931">
    <property type="entry name" value="LPXTG_anchor"/>
</dbReference>
<evidence type="ECO:0000256" key="6">
    <source>
        <dbReference type="SAM" id="MobiDB-lite"/>
    </source>
</evidence>
<dbReference type="GO" id="GO:0007155">
    <property type="term" value="P:cell adhesion"/>
    <property type="evidence" value="ECO:0007669"/>
    <property type="project" value="InterPro"/>
</dbReference>
<feature type="signal peptide" evidence="8">
    <location>
        <begin position="1"/>
        <end position="21"/>
    </location>
</feature>
<accession>A0A927CHZ0</accession>
<comment type="caution">
    <text evidence="10">The sequence shown here is derived from an EMBL/GenBank/DDBJ whole genome shotgun (WGS) entry which is preliminary data.</text>
</comment>
<dbReference type="AlphaFoldDB" id="A0A927CHZ0"/>
<dbReference type="NCBIfam" id="TIGR01167">
    <property type="entry name" value="LPXTG_anchor"/>
    <property type="match status" value="1"/>
</dbReference>
<keyword evidence="4 8" id="KW-0732">Signal</keyword>
<dbReference type="Gene3D" id="2.60.40.10">
    <property type="entry name" value="Immunoglobulins"/>
    <property type="match status" value="1"/>
</dbReference>
<dbReference type="Gene3D" id="2.60.40.1280">
    <property type="match status" value="1"/>
</dbReference>
<keyword evidence="5" id="KW-0572">Peptidoglycan-anchor</keyword>